<dbReference type="AlphaFoldDB" id="A0A9K3CV12"/>
<organism evidence="2 3">
    <name type="scientific">Kipferlia bialata</name>
    <dbReference type="NCBI Taxonomy" id="797122"/>
    <lineage>
        <taxon>Eukaryota</taxon>
        <taxon>Metamonada</taxon>
        <taxon>Carpediemonas-like organisms</taxon>
        <taxon>Kipferlia</taxon>
    </lineage>
</organism>
<feature type="compositionally biased region" description="Basic and acidic residues" evidence="1">
    <location>
        <begin position="10"/>
        <end position="25"/>
    </location>
</feature>
<gene>
    <name evidence="2" type="ORF">KIPB_005215</name>
</gene>
<feature type="region of interest" description="Disordered" evidence="1">
    <location>
        <begin position="1"/>
        <end position="27"/>
    </location>
</feature>
<dbReference type="EMBL" id="BDIP01001197">
    <property type="protein sequence ID" value="GIQ83829.1"/>
    <property type="molecule type" value="Genomic_DNA"/>
</dbReference>
<dbReference type="Proteomes" id="UP000265618">
    <property type="component" value="Unassembled WGS sequence"/>
</dbReference>
<name>A0A9K3CV12_9EUKA</name>
<proteinExistence type="predicted"/>
<reference evidence="2 3" key="1">
    <citation type="journal article" date="2018" name="PLoS ONE">
        <title>The draft genome of Kipferlia bialata reveals reductive genome evolution in fornicate parasites.</title>
        <authorList>
            <person name="Tanifuji G."/>
            <person name="Takabayashi S."/>
            <person name="Kume K."/>
            <person name="Takagi M."/>
            <person name="Nakayama T."/>
            <person name="Kamikawa R."/>
            <person name="Inagaki Y."/>
            <person name="Hashimoto T."/>
        </authorList>
    </citation>
    <scope>NUCLEOTIDE SEQUENCE [LARGE SCALE GENOMIC DNA]</scope>
    <source>
        <strain evidence="2">NY0173</strain>
    </source>
</reference>
<sequence length="483" mass="53336">MSLDPTTDSRVQDTLRKRGMGDMETRYPTQGQVELGVPGFYVVDPLEHKGKTSTLLAIRDVYNEQDPEFSCFVYCGRGGVYPDCNNGSDLAQWVRARVEAGKGTLWLFDEFDALQVKDLISMGVSDGQVDSKCLELSQEVHTWTAGNRGMVCRVAEAMRTHTPFCWESYRVQMVSTILDGPLGISLQSHIRKTLCNPTYLCQVVTGVIMGAQYATGRQSPHHIQVTVECLAAEGFLVRDESAYRVTSPLFASVLREVLVKLTAPNTYNLQLENSRLDMGAIVKACMTNQGAVHLATLSTLAIKQHLPCESPFHTMMYCHICNVLPGSAVYEVVSELDVSGRCTDIVIEGVGDYACSSPVESVGDKDQDMSLEAEESCTDRHLIRVVAHTTPKAVAQHIVALREKCSGEGEADVPLENCWLLVVVPDTHRESFKEEVFKVVGSADSVINLIWLFHDVDFGLAQYEVDYAGDRRASTSVSLTFKN</sequence>
<evidence type="ECO:0000313" key="3">
    <source>
        <dbReference type="Proteomes" id="UP000265618"/>
    </source>
</evidence>
<evidence type="ECO:0000256" key="1">
    <source>
        <dbReference type="SAM" id="MobiDB-lite"/>
    </source>
</evidence>
<protein>
    <submittedName>
        <fullName evidence="2">Uncharacterized protein</fullName>
    </submittedName>
</protein>
<evidence type="ECO:0000313" key="2">
    <source>
        <dbReference type="EMBL" id="GIQ83829.1"/>
    </source>
</evidence>
<keyword evidence="3" id="KW-1185">Reference proteome</keyword>
<accession>A0A9K3CV12</accession>
<comment type="caution">
    <text evidence="2">The sequence shown here is derived from an EMBL/GenBank/DDBJ whole genome shotgun (WGS) entry which is preliminary data.</text>
</comment>